<evidence type="ECO:0000313" key="3">
    <source>
        <dbReference type="Proteomes" id="UP000018208"/>
    </source>
</evidence>
<keyword evidence="3" id="KW-1185">Reference proteome</keyword>
<dbReference type="EMBL" id="KI546021">
    <property type="protein sequence ID" value="EST47894.1"/>
    <property type="molecule type" value="Genomic_DNA"/>
</dbReference>
<dbReference type="VEuPathDB" id="GiardiaDB:SS50377_22831"/>
<protein>
    <submittedName>
        <fullName evidence="1">Uncharacterized protein</fullName>
    </submittedName>
</protein>
<evidence type="ECO:0000313" key="2">
    <source>
        <dbReference type="EMBL" id="KAH0575204.1"/>
    </source>
</evidence>
<gene>
    <name evidence="2" type="ORF">SS50377_22831</name>
    <name evidence="1" type="ORF">SS50377_fx033</name>
</gene>
<organism evidence="1">
    <name type="scientific">Spironucleus salmonicida</name>
    <dbReference type="NCBI Taxonomy" id="348837"/>
    <lineage>
        <taxon>Eukaryota</taxon>
        <taxon>Metamonada</taxon>
        <taxon>Diplomonadida</taxon>
        <taxon>Hexamitidae</taxon>
        <taxon>Hexamitinae</taxon>
        <taxon>Spironucleus</taxon>
    </lineage>
</organism>
<evidence type="ECO:0000313" key="1">
    <source>
        <dbReference type="EMBL" id="EST47894.1"/>
    </source>
</evidence>
<dbReference type="EMBL" id="AUWU02000003">
    <property type="protein sequence ID" value="KAH0575204.1"/>
    <property type="molecule type" value="Genomic_DNA"/>
</dbReference>
<accession>V6M3M3</accession>
<name>V6M3M3_9EUKA</name>
<dbReference type="GeneID" id="94296854"/>
<reference evidence="1 2" key="1">
    <citation type="journal article" date="2014" name="PLoS Genet.">
        <title>The Genome of Spironucleus salmonicida Highlights a Fish Pathogen Adapted to Fluctuating Environments.</title>
        <authorList>
            <person name="Xu F."/>
            <person name="Jerlstrom-Hultqvist J."/>
            <person name="Einarsson E."/>
            <person name="Astvaldsson A."/>
            <person name="Svard S.G."/>
            <person name="Andersson J.O."/>
        </authorList>
    </citation>
    <scope>NUCLEOTIDE SEQUENCE</scope>
    <source>
        <strain evidence="2">ATCC 50377</strain>
    </source>
</reference>
<dbReference type="RefSeq" id="XP_067765977.1">
    <property type="nucleotide sequence ID" value="XM_067906709.1"/>
</dbReference>
<dbReference type="AlphaFoldDB" id="V6M3M3"/>
<dbReference type="KEGG" id="ssao:94296854"/>
<dbReference type="Proteomes" id="UP000018208">
    <property type="component" value="Unassembled WGS sequence"/>
</dbReference>
<sequence length="123" mass="14095">MRKMACAKLLLSPLVRIRNVSKIMRQTPRSPGKYSYSVPLAPIVPVERLGNIQQYSGQDSITEINLSFINRELIIEQKNALKLKQDIQNSYLICQQHFSRLELIDRSVDTILSKLGCWVPIVI</sequence>
<proteinExistence type="predicted"/>
<reference evidence="2" key="2">
    <citation type="submission" date="2020-12" db="EMBL/GenBank/DDBJ databases">
        <title>New Spironucleus salmonicida genome in near-complete chromosomes.</title>
        <authorList>
            <person name="Xu F."/>
            <person name="Kurt Z."/>
            <person name="Jimenez-Gonzalez A."/>
            <person name="Astvaldsson A."/>
            <person name="Andersson J.O."/>
            <person name="Svard S.G."/>
        </authorList>
    </citation>
    <scope>NUCLEOTIDE SEQUENCE</scope>
    <source>
        <strain evidence="2">ATCC 50377</strain>
    </source>
</reference>